<reference evidence="1" key="1">
    <citation type="submission" date="2018-05" db="EMBL/GenBank/DDBJ databases">
        <authorList>
            <person name="Lanie J.A."/>
            <person name="Ng W.-L."/>
            <person name="Kazmierczak K.M."/>
            <person name="Andrzejewski T.M."/>
            <person name="Davidsen T.M."/>
            <person name="Wayne K.J."/>
            <person name="Tettelin H."/>
            <person name="Glass J.I."/>
            <person name="Rusch D."/>
            <person name="Podicherti R."/>
            <person name="Tsui H.-C.T."/>
            <person name="Winkler M.E."/>
        </authorList>
    </citation>
    <scope>NUCLEOTIDE SEQUENCE</scope>
</reference>
<dbReference type="AlphaFoldDB" id="A0A383AJM8"/>
<proteinExistence type="predicted"/>
<dbReference type="SUPFAM" id="SSF56322">
    <property type="entry name" value="ADC synthase"/>
    <property type="match status" value="1"/>
</dbReference>
<gene>
    <name evidence="1" type="ORF">METZ01_LOCUS460614</name>
</gene>
<evidence type="ECO:0008006" key="2">
    <source>
        <dbReference type="Google" id="ProtNLM"/>
    </source>
</evidence>
<dbReference type="EMBL" id="UINC01192555">
    <property type="protein sequence ID" value="SVE07760.1"/>
    <property type="molecule type" value="Genomic_DNA"/>
</dbReference>
<protein>
    <recommendedName>
        <fullName evidence="2">Chorismate-utilising enzyme C-terminal domain-containing protein</fullName>
    </recommendedName>
</protein>
<dbReference type="Gene3D" id="3.60.120.10">
    <property type="entry name" value="Anthranilate synthase"/>
    <property type="match status" value="1"/>
</dbReference>
<name>A0A383AJM8_9ZZZZ</name>
<accession>A0A383AJM8</accession>
<feature type="non-terminal residue" evidence="1">
    <location>
        <position position="233"/>
    </location>
</feature>
<dbReference type="InterPro" id="IPR005801">
    <property type="entry name" value="ADC_synthase"/>
</dbReference>
<feature type="non-terminal residue" evidence="1">
    <location>
        <position position="1"/>
    </location>
</feature>
<organism evidence="1">
    <name type="scientific">marine metagenome</name>
    <dbReference type="NCBI Taxonomy" id="408172"/>
    <lineage>
        <taxon>unclassified sequences</taxon>
        <taxon>metagenomes</taxon>
        <taxon>ecological metagenomes</taxon>
    </lineage>
</organism>
<sequence length="233" mass="25009">VQTIPANSFPARDEASLVAFLEHCREEARSNGSPRFASITIATDFVDPLAVLEAIREDGNPLWFVERPSEEFALACGEAATYAEFSGPERFTEAKRFATDVFSCTIATGDLAPGGGGPTFTLSATFEEGGGGGDHPSPLTLFLPRWQVLRRGGRHYAVANAEVSAESDLSALAERIWAAHAKLAHLRDEDENGANSVPTRLSVRSDEPDYEVAVSNALELLEGGTFAKIVLAR</sequence>
<evidence type="ECO:0000313" key="1">
    <source>
        <dbReference type="EMBL" id="SVE07760.1"/>
    </source>
</evidence>